<dbReference type="EMBL" id="JAZDQU010000002">
    <property type="protein sequence ID" value="MEE1885801.1"/>
    <property type="molecule type" value="Genomic_DNA"/>
</dbReference>
<reference evidence="2 3" key="1">
    <citation type="submission" date="2024-01" db="EMBL/GenBank/DDBJ databases">
        <title>Pedobacter sp. nov., isolated from oil-contaminated soil.</title>
        <authorList>
            <person name="Le N.T.T."/>
        </authorList>
    </citation>
    <scope>NUCLEOTIDE SEQUENCE [LARGE SCALE GENOMIC DNA]</scope>
    <source>
        <strain evidence="2 3">VNH31</strain>
    </source>
</reference>
<keyword evidence="3" id="KW-1185">Reference proteome</keyword>
<proteinExistence type="predicted"/>
<name>A0ABU7H3H7_9SPHI</name>
<keyword evidence="1" id="KW-0732">Signal</keyword>
<feature type="signal peptide" evidence="1">
    <location>
        <begin position="1"/>
        <end position="18"/>
    </location>
</feature>
<sequence>MRFLFLALFILTFSVAKAQVLFSHKNNPLVKEAQSLYDAEKDVDIISSISRLKEFPKKDTYDLLVWVGSLNDMNFKYNFFKAFHEKSASVLDEFLAIKPTNDEEIFRFNSVRYGKAFATENIEALSKTTLELKSLFDKGAKPLYNLISYGMYASYQGGSSSFKLDDISTFIVKNATKLNIKSDHFYVMASGIGNQTTANLSSQQQVFLKRRLEYSTAIIDKMAALKPEYMPDLLNLLWGEAHWVSSPQESIKVRKEYIYALNGILAATSITYPNASKSIKEARLLYTMFHDNQANQSALVEEFIKLQPSREEAFNKIIAYLNNLPYDGSLELLSPKNISWDKSFKDLIIKLDNFKMEAIFRYSNFLEDYLMANSISDNLVATVFQKIDNYSISDMVYYADLKDFDATYLNERIGLLLNKFNKIRILNKYKGSTVFSQVNLFYNLNYHLNYLMVNENLAANFSDLQTMVKSLNSKDVEFIGPTASQKYIEEYRSVIELYKGKINANQQAQLKELINSLNSKFSSK</sequence>
<evidence type="ECO:0000313" key="2">
    <source>
        <dbReference type="EMBL" id="MEE1885801.1"/>
    </source>
</evidence>
<dbReference type="Proteomes" id="UP001337681">
    <property type="component" value="Unassembled WGS sequence"/>
</dbReference>
<comment type="caution">
    <text evidence="2">The sequence shown here is derived from an EMBL/GenBank/DDBJ whole genome shotgun (WGS) entry which is preliminary data.</text>
</comment>
<evidence type="ECO:0000256" key="1">
    <source>
        <dbReference type="SAM" id="SignalP"/>
    </source>
</evidence>
<accession>A0ABU7H3H7</accession>
<protein>
    <submittedName>
        <fullName evidence="2">Uncharacterized protein</fullName>
    </submittedName>
</protein>
<organism evidence="2 3">
    <name type="scientific">Pedobacter flavus</name>
    <dbReference type="NCBI Taxonomy" id="3113906"/>
    <lineage>
        <taxon>Bacteria</taxon>
        <taxon>Pseudomonadati</taxon>
        <taxon>Bacteroidota</taxon>
        <taxon>Sphingobacteriia</taxon>
        <taxon>Sphingobacteriales</taxon>
        <taxon>Sphingobacteriaceae</taxon>
        <taxon>Pedobacter</taxon>
    </lineage>
</organism>
<dbReference type="RefSeq" id="WP_330146695.1">
    <property type="nucleotide sequence ID" value="NZ_JAZDQU010000002.1"/>
</dbReference>
<evidence type="ECO:0000313" key="3">
    <source>
        <dbReference type="Proteomes" id="UP001337681"/>
    </source>
</evidence>
<gene>
    <name evidence="2" type="ORF">VRU49_10270</name>
</gene>
<feature type="chain" id="PRO_5047338373" evidence="1">
    <location>
        <begin position="19"/>
        <end position="524"/>
    </location>
</feature>